<evidence type="ECO:0000256" key="1">
    <source>
        <dbReference type="SAM" id="Phobius"/>
    </source>
</evidence>
<name>A0A0V8JHX3_9BACI</name>
<dbReference type="Pfam" id="PF14154">
    <property type="entry name" value="DUF4306"/>
    <property type="match status" value="1"/>
</dbReference>
<feature type="transmembrane region" description="Helical" evidence="1">
    <location>
        <begin position="128"/>
        <end position="149"/>
    </location>
</feature>
<evidence type="ECO:0000256" key="2">
    <source>
        <dbReference type="SAM" id="SignalP"/>
    </source>
</evidence>
<dbReference type="InterPro" id="IPR025440">
    <property type="entry name" value="DUF4306"/>
</dbReference>
<evidence type="ECO:0008006" key="5">
    <source>
        <dbReference type="Google" id="ProtNLM"/>
    </source>
</evidence>
<feature type="transmembrane region" description="Helical" evidence="1">
    <location>
        <begin position="97"/>
        <end position="116"/>
    </location>
</feature>
<evidence type="ECO:0000313" key="3">
    <source>
        <dbReference type="EMBL" id="KSU86630.1"/>
    </source>
</evidence>
<keyword evidence="1" id="KW-0812">Transmembrane</keyword>
<proteinExistence type="predicted"/>
<reference evidence="3 4" key="1">
    <citation type="submission" date="2015-11" db="EMBL/GenBank/DDBJ databases">
        <title>Bacillus caseinolyticus sp nov.</title>
        <authorList>
            <person name="Dastager S.G."/>
            <person name="Mawlankar R."/>
        </authorList>
    </citation>
    <scope>NUCLEOTIDE SEQUENCE [LARGE SCALE GENOMIC DNA]</scope>
    <source>
        <strain evidence="3 4">SGD-V-76</strain>
    </source>
</reference>
<keyword evidence="4" id="KW-1185">Reference proteome</keyword>
<dbReference type="Proteomes" id="UP000053681">
    <property type="component" value="Unassembled WGS sequence"/>
</dbReference>
<feature type="transmembrane region" description="Helical" evidence="1">
    <location>
        <begin position="69"/>
        <end position="90"/>
    </location>
</feature>
<feature type="signal peptide" evidence="2">
    <location>
        <begin position="1"/>
        <end position="24"/>
    </location>
</feature>
<dbReference type="EMBL" id="LNQP01000074">
    <property type="protein sequence ID" value="KSU86630.1"/>
    <property type="molecule type" value="Genomic_DNA"/>
</dbReference>
<organism evidence="3 4">
    <name type="scientific">Priestia veravalensis</name>
    <dbReference type="NCBI Taxonomy" id="1414648"/>
    <lineage>
        <taxon>Bacteria</taxon>
        <taxon>Bacillati</taxon>
        <taxon>Bacillota</taxon>
        <taxon>Bacilli</taxon>
        <taxon>Bacillales</taxon>
        <taxon>Bacillaceae</taxon>
        <taxon>Priestia</taxon>
    </lineage>
</organism>
<comment type="caution">
    <text evidence="3">The sequence shown here is derived from an EMBL/GenBank/DDBJ whole genome shotgun (WGS) entry which is preliminary data.</text>
</comment>
<gene>
    <name evidence="3" type="ORF">AS180_17560</name>
</gene>
<evidence type="ECO:0000313" key="4">
    <source>
        <dbReference type="Proteomes" id="UP000053681"/>
    </source>
</evidence>
<protein>
    <recommendedName>
        <fullName evidence="5">DUF4306 domain-containing protein</fullName>
    </recommendedName>
</protein>
<accession>A0A0V8JHX3</accession>
<keyword evidence="2" id="KW-0732">Signal</keyword>
<keyword evidence="1" id="KW-1133">Transmembrane helix</keyword>
<dbReference type="AlphaFoldDB" id="A0A0V8JHX3"/>
<dbReference type="RefSeq" id="WP_025909979.1">
    <property type="nucleotide sequence ID" value="NZ_KQ758689.1"/>
</dbReference>
<keyword evidence="1" id="KW-0472">Membrane</keyword>
<feature type="chain" id="PRO_5038682666" description="DUF4306 domain-containing protein" evidence="2">
    <location>
        <begin position="25"/>
        <end position="162"/>
    </location>
</feature>
<sequence length="162" mass="18370">MSIKYMTQLFAACFIFLLSTAATWYEGSNLTDDSFEWRDSAKYTSIATTPITSGYDISQVDYFIYAAKLYPFFPILMLVSGLYLLILLLVAAFKNRYSYMSFCLFMLATLLFLLGYKLSASPSIGGLALMKTCLTTGSFVLIFSFYYGLKFIRNHKIPFLSS</sequence>